<organism evidence="2 3">
    <name type="scientific">Labilibaculum filiforme</name>
    <dbReference type="NCBI Taxonomy" id="1940526"/>
    <lineage>
        <taxon>Bacteria</taxon>
        <taxon>Pseudomonadati</taxon>
        <taxon>Bacteroidota</taxon>
        <taxon>Bacteroidia</taxon>
        <taxon>Marinilabiliales</taxon>
        <taxon>Marinifilaceae</taxon>
        <taxon>Labilibaculum</taxon>
    </lineage>
</organism>
<dbReference type="OrthoDB" id="280278at2"/>
<dbReference type="PANTHER" id="PTHR42983">
    <property type="entry name" value="DINITROGENASE IRON-MOLYBDENUM COFACTOR PROTEIN-RELATED"/>
    <property type="match status" value="1"/>
</dbReference>
<sequence length="123" mass="12867">MKIAVPVTSSRQIDSHFGHCEFYNVFTISENQEIVDIQKMESPQGCGCKSNIASVLADAGVTVMLAGGIGNGAINVLNNSGIEVIRGCSGNADEVVKLYVAGSVSDSGSSCQHTHEDGHTCNH</sequence>
<keyword evidence="3" id="KW-1185">Reference proteome</keyword>
<gene>
    <name evidence="2" type="ORF">BZG02_20095</name>
</gene>
<evidence type="ECO:0000259" key="1">
    <source>
        <dbReference type="Pfam" id="PF02579"/>
    </source>
</evidence>
<dbReference type="Proteomes" id="UP000233535">
    <property type="component" value="Unassembled WGS sequence"/>
</dbReference>
<dbReference type="AlphaFoldDB" id="A0A2N3HQD1"/>
<accession>A0A2N3HQD1</accession>
<dbReference type="CDD" id="cd00851">
    <property type="entry name" value="MTH1175"/>
    <property type="match status" value="1"/>
</dbReference>
<dbReference type="InterPro" id="IPR003731">
    <property type="entry name" value="Di-Nase_FeMo-co_biosynth"/>
</dbReference>
<dbReference type="InterPro" id="IPR036105">
    <property type="entry name" value="DiNase_FeMo-co_biosyn_sf"/>
</dbReference>
<dbReference type="EMBL" id="MVDD01000031">
    <property type="protein sequence ID" value="PKQ60249.1"/>
    <property type="molecule type" value="Genomic_DNA"/>
</dbReference>
<dbReference type="SUPFAM" id="SSF53146">
    <property type="entry name" value="Nitrogenase accessory factor-like"/>
    <property type="match status" value="1"/>
</dbReference>
<evidence type="ECO:0000313" key="2">
    <source>
        <dbReference type="EMBL" id="PKQ60249.1"/>
    </source>
</evidence>
<dbReference type="Gene3D" id="3.30.420.130">
    <property type="entry name" value="Dinitrogenase iron-molybdenum cofactor biosynthesis domain"/>
    <property type="match status" value="1"/>
</dbReference>
<dbReference type="RefSeq" id="WP_101263549.1">
    <property type="nucleotide sequence ID" value="NZ_MVDD01000031.1"/>
</dbReference>
<comment type="caution">
    <text evidence="2">The sequence shown here is derived from an EMBL/GenBank/DDBJ whole genome shotgun (WGS) entry which is preliminary data.</text>
</comment>
<dbReference type="Pfam" id="PF02579">
    <property type="entry name" value="Nitro_FeMo-Co"/>
    <property type="match status" value="1"/>
</dbReference>
<dbReference type="InterPro" id="IPR033913">
    <property type="entry name" value="MTH1175_dom"/>
</dbReference>
<proteinExistence type="predicted"/>
<protein>
    <submittedName>
        <fullName evidence="2">Dinitrogenase iron-molybdenum cofactor biosynthesis protein</fullName>
    </submittedName>
</protein>
<evidence type="ECO:0000313" key="3">
    <source>
        <dbReference type="Proteomes" id="UP000233535"/>
    </source>
</evidence>
<dbReference type="PANTHER" id="PTHR42983:SF1">
    <property type="entry name" value="IRON-MOLYBDENUM PROTEIN"/>
    <property type="match status" value="1"/>
</dbReference>
<name>A0A2N3HQD1_9BACT</name>
<reference evidence="2 3" key="1">
    <citation type="journal article" date="2017" name="Front. Microbiol.">
        <title>Labilibaculum manganireducens gen. nov., sp. nov. and Labilibaculum filiforme sp. nov., Novel Bacteroidetes Isolated from Subsurface Sediments of the Baltic Sea.</title>
        <authorList>
            <person name="Vandieken V."/>
            <person name="Marshall I.P."/>
            <person name="Niemann H."/>
            <person name="Engelen B."/>
            <person name="Cypionka H."/>
        </authorList>
    </citation>
    <scope>NUCLEOTIDE SEQUENCE [LARGE SCALE GENOMIC DNA]</scope>
    <source>
        <strain evidence="2 3">59.16B</strain>
    </source>
</reference>
<feature type="domain" description="Dinitrogenase iron-molybdenum cofactor biosynthesis" evidence="1">
    <location>
        <begin position="11"/>
        <end position="100"/>
    </location>
</feature>